<sequence>MEKPQASGHFCFHRVGDGTFYTGELRRNEKRFRFVYDCGRYPCRKCLSGEREKCDRKLDRSINRFASPAGVPFDLLILSHLHEDHINGIPQLLKRSVPSVVVLPYTEPARRLEIALTLEDAENPDLLALLADPCRYFLERGVQQVVYLSENSPSAGAIEIPEEYEGLISDEMPDSPRAAEILRLEQPEERFSPLIKQSCAGGLPVPGFRWKFVFYNRTPSSRSELSRRYGSMTAGELSEILTNPQERAAILEESSDLFARRAGRQTDTCSLVAYHGPLFDNQQLSLFPGYKKYGTLLTGDVDLNVCGAELRSYFWMELGHTGLLQLPCHGLASHWDEGFLENFSNPVVCVASTHQDHPERLDGKMRGTIRRAGMLCARADQNNSFTYHVRAYLKTANLILDRLELF</sequence>
<dbReference type="InterPro" id="IPR036866">
    <property type="entry name" value="RibonucZ/Hydroxyglut_hydro"/>
</dbReference>
<reference evidence="1" key="2">
    <citation type="journal article" date="2021" name="PeerJ">
        <title>Extensive microbial diversity within the chicken gut microbiome revealed by metagenomics and culture.</title>
        <authorList>
            <person name="Gilroy R."/>
            <person name="Ravi A."/>
            <person name="Getino M."/>
            <person name="Pursley I."/>
            <person name="Horton D.L."/>
            <person name="Alikhan N.F."/>
            <person name="Baker D."/>
            <person name="Gharbi K."/>
            <person name="Hall N."/>
            <person name="Watson M."/>
            <person name="Adriaenssens E.M."/>
            <person name="Foster-Nyarko E."/>
            <person name="Jarju S."/>
            <person name="Secka A."/>
            <person name="Antonio M."/>
            <person name="Oren A."/>
            <person name="Chaudhuri R.R."/>
            <person name="La Ragione R."/>
            <person name="Hildebrand F."/>
            <person name="Pallen M.J."/>
        </authorList>
    </citation>
    <scope>NUCLEOTIDE SEQUENCE</scope>
    <source>
        <strain evidence="1">ChiSjej1B19-7085</strain>
    </source>
</reference>
<dbReference type="AlphaFoldDB" id="A0A9D1J1S5"/>
<dbReference type="EMBL" id="DVHF01000088">
    <property type="protein sequence ID" value="HIR57608.1"/>
    <property type="molecule type" value="Genomic_DNA"/>
</dbReference>
<dbReference type="Gene3D" id="3.60.15.10">
    <property type="entry name" value="Ribonuclease Z/Hydroxyacylglutathione hydrolase-like"/>
    <property type="match status" value="1"/>
</dbReference>
<proteinExistence type="predicted"/>
<organism evidence="1 2">
    <name type="scientific">Candidatus Gallacutalibacter pullicola</name>
    <dbReference type="NCBI Taxonomy" id="2840830"/>
    <lineage>
        <taxon>Bacteria</taxon>
        <taxon>Bacillati</taxon>
        <taxon>Bacillota</taxon>
        <taxon>Clostridia</taxon>
        <taxon>Eubacteriales</taxon>
        <taxon>Candidatus Gallacutalibacter</taxon>
    </lineage>
</organism>
<name>A0A9D1J1S5_9FIRM</name>
<protein>
    <recommendedName>
        <fullName evidence="3">Metallo-beta-lactamase domain-containing protein</fullName>
    </recommendedName>
</protein>
<evidence type="ECO:0000313" key="1">
    <source>
        <dbReference type="EMBL" id="HIR57608.1"/>
    </source>
</evidence>
<dbReference type="SUPFAM" id="SSF56281">
    <property type="entry name" value="Metallo-hydrolase/oxidoreductase"/>
    <property type="match status" value="1"/>
</dbReference>
<evidence type="ECO:0000313" key="2">
    <source>
        <dbReference type="Proteomes" id="UP000886785"/>
    </source>
</evidence>
<accession>A0A9D1J1S5</accession>
<comment type="caution">
    <text evidence="1">The sequence shown here is derived from an EMBL/GenBank/DDBJ whole genome shotgun (WGS) entry which is preliminary data.</text>
</comment>
<gene>
    <name evidence="1" type="ORF">IAA54_08045</name>
</gene>
<evidence type="ECO:0008006" key="3">
    <source>
        <dbReference type="Google" id="ProtNLM"/>
    </source>
</evidence>
<reference evidence="1" key="1">
    <citation type="submission" date="2020-10" db="EMBL/GenBank/DDBJ databases">
        <authorList>
            <person name="Gilroy R."/>
        </authorList>
    </citation>
    <scope>NUCLEOTIDE SEQUENCE</scope>
    <source>
        <strain evidence="1">ChiSjej1B19-7085</strain>
    </source>
</reference>
<dbReference type="Proteomes" id="UP000886785">
    <property type="component" value="Unassembled WGS sequence"/>
</dbReference>